<evidence type="ECO:0000259" key="2">
    <source>
        <dbReference type="Pfam" id="PF12017"/>
    </source>
</evidence>
<evidence type="ECO:0000256" key="1">
    <source>
        <dbReference type="SAM" id="Coils"/>
    </source>
</evidence>
<name>A0A151JCB2_9HYME</name>
<dbReference type="STRING" id="471704.A0A151JCB2"/>
<evidence type="ECO:0000313" key="3">
    <source>
        <dbReference type="EMBL" id="KYN22595.1"/>
    </source>
</evidence>
<dbReference type="AlphaFoldDB" id="A0A151JCB2"/>
<organism evidence="3 4">
    <name type="scientific">Trachymyrmex cornetzi</name>
    <dbReference type="NCBI Taxonomy" id="471704"/>
    <lineage>
        <taxon>Eukaryota</taxon>
        <taxon>Metazoa</taxon>
        <taxon>Ecdysozoa</taxon>
        <taxon>Arthropoda</taxon>
        <taxon>Hexapoda</taxon>
        <taxon>Insecta</taxon>
        <taxon>Pterygota</taxon>
        <taxon>Neoptera</taxon>
        <taxon>Endopterygota</taxon>
        <taxon>Hymenoptera</taxon>
        <taxon>Apocrita</taxon>
        <taxon>Aculeata</taxon>
        <taxon>Formicoidea</taxon>
        <taxon>Formicidae</taxon>
        <taxon>Myrmicinae</taxon>
        <taxon>Trachymyrmex</taxon>
    </lineage>
</organism>
<proteinExistence type="predicted"/>
<reference evidence="3 4" key="1">
    <citation type="submission" date="2015-09" db="EMBL/GenBank/DDBJ databases">
        <title>Trachymyrmex cornetzi WGS genome.</title>
        <authorList>
            <person name="Nygaard S."/>
            <person name="Hu H."/>
            <person name="Boomsma J."/>
            <person name="Zhang G."/>
        </authorList>
    </citation>
    <scope>NUCLEOTIDE SEQUENCE [LARGE SCALE GENOMIC DNA]</scope>
    <source>
        <strain evidence="3">Tcor2-1</strain>
        <tissue evidence="3">Whole body</tissue>
    </source>
</reference>
<evidence type="ECO:0000313" key="4">
    <source>
        <dbReference type="Proteomes" id="UP000078492"/>
    </source>
</evidence>
<dbReference type="EMBL" id="KQ979113">
    <property type="protein sequence ID" value="KYN22595.1"/>
    <property type="molecule type" value="Genomic_DNA"/>
</dbReference>
<feature type="domain" description="THAP9-like helix-turn-helix" evidence="2">
    <location>
        <begin position="29"/>
        <end position="96"/>
    </location>
</feature>
<accession>A0A151JCB2</accession>
<dbReference type="InterPro" id="IPR021896">
    <property type="entry name" value="THAP9-like_HTH"/>
</dbReference>
<feature type="non-terminal residue" evidence="3">
    <location>
        <position position="1"/>
    </location>
</feature>
<sequence length="97" mass="11532">KMQKMIKVLQQKVRRQRKKIQNLTDLLKKLTDKKLLESNALELINHQFGGITVALFESEWKNHNHANTGVRYSKELKNFALTLYYYSPKAYNYCRSL</sequence>
<feature type="coiled-coil region" evidence="1">
    <location>
        <begin position="6"/>
        <end position="33"/>
    </location>
</feature>
<dbReference type="Proteomes" id="UP000078492">
    <property type="component" value="Unassembled WGS sequence"/>
</dbReference>
<keyword evidence="1" id="KW-0175">Coiled coil</keyword>
<protein>
    <recommendedName>
        <fullName evidence="2">THAP9-like helix-turn-helix domain-containing protein</fullName>
    </recommendedName>
</protein>
<dbReference type="Pfam" id="PF12017">
    <property type="entry name" value="Tnp_P_element"/>
    <property type="match status" value="1"/>
</dbReference>
<gene>
    <name evidence="3" type="ORF">ALC57_05003</name>
</gene>
<keyword evidence="4" id="KW-1185">Reference proteome</keyword>